<dbReference type="GO" id="GO:0020037">
    <property type="term" value="F:heme binding"/>
    <property type="evidence" value="ECO:0007669"/>
    <property type="project" value="InterPro"/>
</dbReference>
<dbReference type="RefSeq" id="WP_207622021.1">
    <property type="nucleotide sequence ID" value="NZ_CP036265.1"/>
</dbReference>
<keyword evidence="1 4" id="KW-0349">Heme</keyword>
<dbReference type="Pfam" id="PF07587">
    <property type="entry name" value="PSD1"/>
    <property type="match status" value="1"/>
</dbReference>
<evidence type="ECO:0000313" key="8">
    <source>
        <dbReference type="Proteomes" id="UP000318741"/>
    </source>
</evidence>
<evidence type="ECO:0000259" key="6">
    <source>
        <dbReference type="PROSITE" id="PS51007"/>
    </source>
</evidence>
<evidence type="ECO:0000256" key="1">
    <source>
        <dbReference type="ARBA" id="ARBA00022617"/>
    </source>
</evidence>
<dbReference type="InterPro" id="IPR036909">
    <property type="entry name" value="Cyt_c-like_dom_sf"/>
</dbReference>
<dbReference type="Pfam" id="PF07583">
    <property type="entry name" value="PSCyt2"/>
    <property type="match status" value="1"/>
</dbReference>
<feature type="signal peptide" evidence="5">
    <location>
        <begin position="1"/>
        <end position="22"/>
    </location>
</feature>
<feature type="domain" description="Cytochrome c" evidence="6">
    <location>
        <begin position="26"/>
        <end position="127"/>
    </location>
</feature>
<dbReference type="GO" id="GO:0046872">
    <property type="term" value="F:metal ion binding"/>
    <property type="evidence" value="ECO:0007669"/>
    <property type="project" value="UniProtKB-KW"/>
</dbReference>
<evidence type="ECO:0000256" key="5">
    <source>
        <dbReference type="SAM" id="SignalP"/>
    </source>
</evidence>
<dbReference type="KEGG" id="acaf:CA12_32390"/>
<dbReference type="InterPro" id="IPR011444">
    <property type="entry name" value="DUF1549"/>
</dbReference>
<dbReference type="PANTHER" id="PTHR35889:SF3">
    <property type="entry name" value="F-BOX DOMAIN-CONTAINING PROTEIN"/>
    <property type="match status" value="1"/>
</dbReference>
<dbReference type="Gene3D" id="1.10.760.10">
    <property type="entry name" value="Cytochrome c-like domain"/>
    <property type="match status" value="1"/>
</dbReference>
<dbReference type="SUPFAM" id="SSF46626">
    <property type="entry name" value="Cytochrome c"/>
    <property type="match status" value="1"/>
</dbReference>
<proteinExistence type="predicted"/>
<keyword evidence="2 4" id="KW-0479">Metal-binding</keyword>
<reference evidence="7 8" key="1">
    <citation type="submission" date="2019-02" db="EMBL/GenBank/DDBJ databases">
        <title>Deep-cultivation of Planctomycetes and their phenomic and genomic characterization uncovers novel biology.</title>
        <authorList>
            <person name="Wiegand S."/>
            <person name="Jogler M."/>
            <person name="Boedeker C."/>
            <person name="Pinto D."/>
            <person name="Vollmers J."/>
            <person name="Rivas-Marin E."/>
            <person name="Kohn T."/>
            <person name="Peeters S.H."/>
            <person name="Heuer A."/>
            <person name="Rast P."/>
            <person name="Oberbeckmann S."/>
            <person name="Bunk B."/>
            <person name="Jeske O."/>
            <person name="Meyerdierks A."/>
            <person name="Storesund J.E."/>
            <person name="Kallscheuer N."/>
            <person name="Luecker S."/>
            <person name="Lage O.M."/>
            <person name="Pohl T."/>
            <person name="Merkel B.J."/>
            <person name="Hornburger P."/>
            <person name="Mueller R.-W."/>
            <person name="Bruemmer F."/>
            <person name="Labrenz M."/>
            <person name="Spormann A.M."/>
            <person name="Op den Camp H."/>
            <person name="Overmann J."/>
            <person name="Amann R."/>
            <person name="Jetten M.S.M."/>
            <person name="Mascher T."/>
            <person name="Medema M.H."/>
            <person name="Devos D.P."/>
            <person name="Kaster A.-K."/>
            <person name="Ovreas L."/>
            <person name="Rohde M."/>
            <person name="Galperin M.Y."/>
            <person name="Jogler C."/>
        </authorList>
    </citation>
    <scope>NUCLEOTIDE SEQUENCE [LARGE SCALE GENOMIC DNA]</scope>
    <source>
        <strain evidence="7 8">CA12</strain>
    </source>
</reference>
<keyword evidence="3 4" id="KW-0408">Iron</keyword>
<evidence type="ECO:0000313" key="7">
    <source>
        <dbReference type="EMBL" id="QDT17127.1"/>
    </source>
</evidence>
<gene>
    <name evidence="7" type="ORF">CA12_32390</name>
</gene>
<dbReference type="PANTHER" id="PTHR35889">
    <property type="entry name" value="CYCLOINULO-OLIGOSACCHARIDE FRUCTANOTRANSFERASE-RELATED"/>
    <property type="match status" value="1"/>
</dbReference>
<dbReference type="PROSITE" id="PS51007">
    <property type="entry name" value="CYTC"/>
    <property type="match status" value="1"/>
</dbReference>
<evidence type="ECO:0000256" key="3">
    <source>
        <dbReference type="ARBA" id="ARBA00023004"/>
    </source>
</evidence>
<sequence length="936" mass="102100" precursor="true">MNRVLLRYLLAASAWCGANATAAEPDGWTEGERLFALEVQPMFAAKCLACHGADGDDLKGAFDLSTRAGLLAGGESGDPGVTPGDHAAGSLYALLKWDDGYGMPPKEADRLTEAQRWAVRDWIDAGAPWPDAATVAAIRTAHAAGVRVPTSGGLSDDWTDRRYEPADVWAYRPIAAPPPPPNPPGFAPPADPADAFLNAKLAEAGLTPAPRADRRTLLRRATFDLTGLPPAPAEVAAFLADPRDDRTAFAAVVDRLLASPHYGERFATHWLDVVRYADSGGLANDFQRPNAWRYRDYVVRAFNDDKPFDRFLTEQLAGDELVDSGALAAGSPEGIDALIAPGFLRMGPWEHTGMSVAKVARQQFLDDVTDTVGQTFLAQPLQCAKCHDHKFDPIPTRDYYAIQASFATTQFAERAVPLHPREDPRDHDEPRYLRERIAAAQAVQRRVDQKKIELEKRWYAERGLKYAPRGQKQKQGVPEAEIAPKTVDLDPLDFGLERVARKAIQRHQWELDAFKPYAFTVYSGASPPMKPVTAPLRLPEDRARGEIERSAILTGGDPFSPGEPVEPGVLSAALLSVDPAAADPVPEAPTGRRLVLAGWLTDPANPLPARVYANRLWQWVFGRGLAANANNFGGGGAEPTHPELLDYLAVRLVEGGWRTKPLVRALLLSDAYARRSLHPDPAAVAAADPNGELLAVARPRRLTAEELRDAMLAFSGELNPAVGGVPVRPEIEPDVALQPRQVMGTFAPAWQPDPDPRRRHRRTLYALKLRGLRDPLLETFNAPTPDAPCERRETSIVAPQALALLNGRNTLGRALAAAAAALADEPERDADAVDALFRRAFSRPPTDAERTACLSHWHAMTARHASLHFDPVRPPSEVLRDAVEENTGERFSYVETLEQAADFIPDLGPAEADARTRGLAEVALVLLNANEFLYLD</sequence>
<dbReference type="InterPro" id="IPR022655">
    <property type="entry name" value="DUF1553"/>
</dbReference>
<dbReference type="InterPro" id="IPR009056">
    <property type="entry name" value="Cyt_c-like_dom"/>
</dbReference>
<protein>
    <submittedName>
        <fullName evidence="7">Planctomycete cytochrome C</fullName>
    </submittedName>
</protein>
<name>A0A517PCL5_9PLAN</name>
<feature type="chain" id="PRO_5021935246" evidence="5">
    <location>
        <begin position="23"/>
        <end position="936"/>
    </location>
</feature>
<dbReference type="InterPro" id="IPR011429">
    <property type="entry name" value="Cyt_c_Planctomycete-type"/>
</dbReference>
<dbReference type="GO" id="GO:0009055">
    <property type="term" value="F:electron transfer activity"/>
    <property type="evidence" value="ECO:0007669"/>
    <property type="project" value="InterPro"/>
</dbReference>
<dbReference type="EMBL" id="CP036265">
    <property type="protein sequence ID" value="QDT17127.1"/>
    <property type="molecule type" value="Genomic_DNA"/>
</dbReference>
<dbReference type="Pfam" id="PF07635">
    <property type="entry name" value="PSCyt1"/>
    <property type="match status" value="1"/>
</dbReference>
<evidence type="ECO:0000256" key="4">
    <source>
        <dbReference type="PROSITE-ProRule" id="PRU00433"/>
    </source>
</evidence>
<organism evidence="7 8">
    <name type="scientific">Alienimonas californiensis</name>
    <dbReference type="NCBI Taxonomy" id="2527989"/>
    <lineage>
        <taxon>Bacteria</taxon>
        <taxon>Pseudomonadati</taxon>
        <taxon>Planctomycetota</taxon>
        <taxon>Planctomycetia</taxon>
        <taxon>Planctomycetales</taxon>
        <taxon>Planctomycetaceae</taxon>
        <taxon>Alienimonas</taxon>
    </lineage>
</organism>
<keyword evidence="5" id="KW-0732">Signal</keyword>
<keyword evidence="8" id="KW-1185">Reference proteome</keyword>
<dbReference type="AlphaFoldDB" id="A0A517PCL5"/>
<accession>A0A517PCL5</accession>
<evidence type="ECO:0000256" key="2">
    <source>
        <dbReference type="ARBA" id="ARBA00022723"/>
    </source>
</evidence>
<dbReference type="Proteomes" id="UP000318741">
    <property type="component" value="Chromosome"/>
</dbReference>